<dbReference type="SMART" id="SM00855">
    <property type="entry name" value="PGAM"/>
    <property type="match status" value="1"/>
</dbReference>
<evidence type="ECO:0008006" key="6">
    <source>
        <dbReference type="Google" id="ProtNLM"/>
    </source>
</evidence>
<evidence type="ECO:0000256" key="3">
    <source>
        <dbReference type="SAM" id="MobiDB-lite"/>
    </source>
</evidence>
<dbReference type="InterPro" id="IPR001345">
    <property type="entry name" value="PG/BPGM_mutase_AS"/>
</dbReference>
<dbReference type="InterPro" id="IPR029033">
    <property type="entry name" value="His_PPase_superfam"/>
</dbReference>
<proteinExistence type="predicted"/>
<sequence length="387" mass="41216">MKLFLVRHGETVDNVAGLYAGVLDSALTNHGVDQARRLGEYFSKAGVTFSHIFSSPLSRALKTAEAVQRAQNITDAGERAPVDIVKVPDLIEQDFGFYEGKPFYARSDPKKSGREAHYAKHKDNPGFVDVESKESMGNRADGFLDQQFIPLLAQDAASHELVVAVISHGMLLSHLWRRLLLRLPRKSLTITPEVTAARGSVVLEHLGGWSNTGYLELALTKKAAGEGTVTEPSDVVSSPAGKTPNGSPPALCLPLTTLPGEASADRRTLPQSSPGAPAPVVTSIPPPPAEAAQDNTEALSIPATPAADVEDAEATTHATAQIASAVSPLKAAANGRTLHGWSTTILAIDSKQHLIGLKRQRGGIGRLAHDEGQKKLDSFFSKRQKTS</sequence>
<dbReference type="SUPFAM" id="SSF53254">
    <property type="entry name" value="Phosphoglycerate mutase-like"/>
    <property type="match status" value="1"/>
</dbReference>
<dbReference type="Pfam" id="PF00300">
    <property type="entry name" value="His_Phos_1"/>
    <property type="match status" value="1"/>
</dbReference>
<feature type="binding site" evidence="2">
    <location>
        <begin position="7"/>
        <end position="14"/>
    </location>
    <ligand>
        <name>substrate</name>
    </ligand>
</feature>
<dbReference type="GO" id="GO:0045820">
    <property type="term" value="P:negative regulation of glycolytic process"/>
    <property type="evidence" value="ECO:0007669"/>
    <property type="project" value="TreeGrafter"/>
</dbReference>
<dbReference type="GO" id="GO:0004331">
    <property type="term" value="F:fructose-2,6-bisphosphate 2-phosphatase activity"/>
    <property type="evidence" value="ECO:0007669"/>
    <property type="project" value="TreeGrafter"/>
</dbReference>
<dbReference type="OrthoDB" id="354304at2759"/>
<dbReference type="PANTHER" id="PTHR46517">
    <property type="entry name" value="FRUCTOSE-2,6-BISPHOSPHATASE TIGAR"/>
    <property type="match status" value="1"/>
</dbReference>
<feature type="binding site" evidence="2">
    <location>
        <position position="59"/>
    </location>
    <ligand>
        <name>substrate</name>
    </ligand>
</feature>
<dbReference type="PROSITE" id="PS00175">
    <property type="entry name" value="PG_MUTASE"/>
    <property type="match status" value="1"/>
</dbReference>
<feature type="compositionally biased region" description="Basic and acidic residues" evidence="3">
    <location>
        <begin position="367"/>
        <end position="377"/>
    </location>
</feature>
<organism evidence="4 5">
    <name type="scientific">Salinomyces thailandicus</name>
    <dbReference type="NCBI Taxonomy" id="706561"/>
    <lineage>
        <taxon>Eukaryota</taxon>
        <taxon>Fungi</taxon>
        <taxon>Dikarya</taxon>
        <taxon>Ascomycota</taxon>
        <taxon>Pezizomycotina</taxon>
        <taxon>Dothideomycetes</taxon>
        <taxon>Dothideomycetidae</taxon>
        <taxon>Mycosphaerellales</taxon>
        <taxon>Teratosphaeriaceae</taxon>
        <taxon>Salinomyces</taxon>
    </lineage>
</organism>
<evidence type="ECO:0000313" key="5">
    <source>
        <dbReference type="Proteomes" id="UP000308549"/>
    </source>
</evidence>
<feature type="region of interest" description="Disordered" evidence="3">
    <location>
        <begin position="366"/>
        <end position="387"/>
    </location>
</feature>
<dbReference type="GO" id="GO:0043456">
    <property type="term" value="P:regulation of pentose-phosphate shunt"/>
    <property type="evidence" value="ECO:0007669"/>
    <property type="project" value="TreeGrafter"/>
</dbReference>
<evidence type="ECO:0000313" key="4">
    <source>
        <dbReference type="EMBL" id="TKA32753.1"/>
    </source>
</evidence>
<name>A0A4U0UBD5_9PEZI</name>
<feature type="compositionally biased region" description="Low complexity" evidence="3">
    <location>
        <begin position="248"/>
        <end position="259"/>
    </location>
</feature>
<keyword evidence="5" id="KW-1185">Reference proteome</keyword>
<protein>
    <recommendedName>
        <fullName evidence="6">Phosphoglycerate mutase</fullName>
    </recommendedName>
</protein>
<dbReference type="EMBL" id="NAJL01000004">
    <property type="protein sequence ID" value="TKA32753.1"/>
    <property type="molecule type" value="Genomic_DNA"/>
</dbReference>
<gene>
    <name evidence="4" type="ORF">B0A50_00978</name>
</gene>
<dbReference type="AlphaFoldDB" id="A0A4U0UBD5"/>
<evidence type="ECO:0000256" key="1">
    <source>
        <dbReference type="ARBA" id="ARBA00022801"/>
    </source>
</evidence>
<reference evidence="4 5" key="1">
    <citation type="submission" date="2017-03" db="EMBL/GenBank/DDBJ databases">
        <title>Genomes of endolithic fungi from Antarctica.</title>
        <authorList>
            <person name="Coleine C."/>
            <person name="Masonjones S."/>
            <person name="Stajich J.E."/>
        </authorList>
    </citation>
    <scope>NUCLEOTIDE SEQUENCE [LARGE SCALE GENOMIC DNA]</scope>
    <source>
        <strain evidence="4 5">CCFEE 6315</strain>
    </source>
</reference>
<dbReference type="Gene3D" id="3.40.50.1240">
    <property type="entry name" value="Phosphoglycerate mutase-like"/>
    <property type="match status" value="1"/>
</dbReference>
<accession>A0A4U0UBD5</accession>
<dbReference type="Proteomes" id="UP000308549">
    <property type="component" value="Unassembled WGS sequence"/>
</dbReference>
<dbReference type="InterPro" id="IPR051695">
    <property type="entry name" value="Phosphoglycerate_Mutase"/>
</dbReference>
<feature type="region of interest" description="Disordered" evidence="3">
    <location>
        <begin position="229"/>
        <end position="296"/>
    </location>
</feature>
<dbReference type="GO" id="GO:0005829">
    <property type="term" value="C:cytosol"/>
    <property type="evidence" value="ECO:0007669"/>
    <property type="project" value="TreeGrafter"/>
</dbReference>
<dbReference type="PANTHER" id="PTHR46517:SF1">
    <property type="entry name" value="FRUCTOSE-2,6-BISPHOSPHATASE TIGAR"/>
    <property type="match status" value="1"/>
</dbReference>
<evidence type="ECO:0000256" key="2">
    <source>
        <dbReference type="PIRSR" id="PIRSR613078-2"/>
    </source>
</evidence>
<dbReference type="InterPro" id="IPR013078">
    <property type="entry name" value="His_Pase_superF_clade-1"/>
</dbReference>
<dbReference type="CDD" id="cd07067">
    <property type="entry name" value="HP_PGM_like"/>
    <property type="match status" value="1"/>
</dbReference>
<comment type="caution">
    <text evidence="4">The sequence shown here is derived from an EMBL/GenBank/DDBJ whole genome shotgun (WGS) entry which is preliminary data.</text>
</comment>
<keyword evidence="1" id="KW-0378">Hydrolase</keyword>